<accession>A0A9P6IJL8</accession>
<dbReference type="GO" id="GO:0004497">
    <property type="term" value="F:monooxygenase activity"/>
    <property type="evidence" value="ECO:0007669"/>
    <property type="project" value="UniProtKB-KW"/>
</dbReference>
<dbReference type="FunFam" id="1.10.630.10:FF:000090">
    <property type="entry name" value="Cytochrome P450 monooxygenase"/>
    <property type="match status" value="1"/>
</dbReference>
<dbReference type="PRINTS" id="PR00385">
    <property type="entry name" value="P450"/>
</dbReference>
<keyword evidence="5 7" id="KW-0408">Iron</keyword>
<evidence type="ECO:0008006" key="10">
    <source>
        <dbReference type="Google" id="ProtNLM"/>
    </source>
</evidence>
<dbReference type="InterPro" id="IPR002403">
    <property type="entry name" value="Cyt_P450_E_grp-IV"/>
</dbReference>
<dbReference type="InterPro" id="IPR036396">
    <property type="entry name" value="Cyt_P450_sf"/>
</dbReference>
<dbReference type="PRINTS" id="PR00465">
    <property type="entry name" value="EP450IV"/>
</dbReference>
<feature type="binding site" description="axial binding residue" evidence="7">
    <location>
        <position position="497"/>
    </location>
    <ligand>
        <name>heme</name>
        <dbReference type="ChEBI" id="CHEBI:30413"/>
    </ligand>
    <ligandPart>
        <name>Fe</name>
        <dbReference type="ChEBI" id="CHEBI:18248"/>
    </ligandPart>
</feature>
<keyword evidence="6" id="KW-0503">Monooxygenase</keyword>
<protein>
    <recommendedName>
        <fullName evidence="10">Cytochrome P450</fullName>
    </recommendedName>
</protein>
<sequence length="560" mass="62758">MQQQFFIGQGVDGHRREIDVSTFETLQQLGSNLGRLFSFADTNSLRFHSSHDGGELSSLEDVKSCTKPVEIRALNHASVRPPPGPKGLPLVGNHYEIYPDPLGNYDRLFSRYGPVIKTTNMGTTIYHTNDPEIARHVLREGEFFTKVTSDPSHPLFYMQLQSSLFTCDSDSPAFPVAHKFIPPALSPRAVAHHLPLVQESARSIFPVLDQLAERGLAFNVYHYMFKMAGQVIWRVVVGQDLEHFKAPNNPPALTIRLFGEFLSLMKKTSLRPKWYGSLPFGDPARLKVVQQMLWDNVEKAIDECTMADGGTLPLSDPASSLRASCVADFLSRARDDKEEGLPRDILIPNVVVLLGAGFTTSASLLSWALYSLVKYPGNQERLLQELVDHGEDGKRPWTYDEVHAMRFLDCFVKETQRMHSPSFQTARNARQDVVLPGGYLIPKGSVVIPCFPSLHKNPAHWDNPTIFNADRWMEGGVAGNLGKKGVYTPFAAGRRGCVGLNLALLEVKMVLIQLLYNYRWEDSSPEAVVYDPEFLVTRPVNFYASATRRTEWPSPSKRAD</sequence>
<dbReference type="InterPro" id="IPR001128">
    <property type="entry name" value="Cyt_P450"/>
</dbReference>
<comment type="cofactor">
    <cofactor evidence="1 7">
        <name>heme</name>
        <dbReference type="ChEBI" id="CHEBI:30413"/>
    </cofactor>
</comment>
<evidence type="ECO:0000256" key="4">
    <source>
        <dbReference type="ARBA" id="ARBA00022723"/>
    </source>
</evidence>
<dbReference type="PANTHER" id="PTHR24305:SF87">
    <property type="entry name" value="CYTOCHROME P450 MONOOXYGENASE ALND-RELATED"/>
    <property type="match status" value="1"/>
</dbReference>
<keyword evidence="4 7" id="KW-0479">Metal-binding</keyword>
<dbReference type="SUPFAM" id="SSF48264">
    <property type="entry name" value="Cytochrome P450"/>
    <property type="match status" value="1"/>
</dbReference>
<name>A0A9P6IJL8_9PEZI</name>
<keyword evidence="6" id="KW-0560">Oxidoreductase</keyword>
<evidence type="ECO:0000256" key="1">
    <source>
        <dbReference type="ARBA" id="ARBA00001971"/>
    </source>
</evidence>
<evidence type="ECO:0000256" key="6">
    <source>
        <dbReference type="ARBA" id="ARBA00023033"/>
    </source>
</evidence>
<evidence type="ECO:0000256" key="2">
    <source>
        <dbReference type="ARBA" id="ARBA00010617"/>
    </source>
</evidence>
<dbReference type="InterPro" id="IPR050121">
    <property type="entry name" value="Cytochrome_P450_monoxygenase"/>
</dbReference>
<evidence type="ECO:0000313" key="8">
    <source>
        <dbReference type="EMBL" id="KAF9881755.1"/>
    </source>
</evidence>
<reference evidence="8" key="2">
    <citation type="submission" date="2020-11" db="EMBL/GenBank/DDBJ databases">
        <title>Whole genome sequencing of Colletotrichum sp.</title>
        <authorList>
            <person name="Li H."/>
        </authorList>
    </citation>
    <scope>NUCLEOTIDE SEQUENCE</scope>
    <source>
        <strain evidence="8">CkLH20</strain>
    </source>
</reference>
<dbReference type="GO" id="GO:0020037">
    <property type="term" value="F:heme binding"/>
    <property type="evidence" value="ECO:0007669"/>
    <property type="project" value="InterPro"/>
</dbReference>
<evidence type="ECO:0000256" key="3">
    <source>
        <dbReference type="ARBA" id="ARBA00022617"/>
    </source>
</evidence>
<dbReference type="Pfam" id="PF00067">
    <property type="entry name" value="p450"/>
    <property type="match status" value="1"/>
</dbReference>
<evidence type="ECO:0000313" key="9">
    <source>
        <dbReference type="Proteomes" id="UP000781932"/>
    </source>
</evidence>
<dbReference type="GO" id="GO:0016705">
    <property type="term" value="F:oxidoreductase activity, acting on paired donors, with incorporation or reduction of molecular oxygen"/>
    <property type="evidence" value="ECO:0007669"/>
    <property type="project" value="InterPro"/>
</dbReference>
<evidence type="ECO:0000256" key="7">
    <source>
        <dbReference type="PIRSR" id="PIRSR602403-1"/>
    </source>
</evidence>
<dbReference type="RefSeq" id="XP_038751216.1">
    <property type="nucleotide sequence ID" value="XM_038883621.1"/>
</dbReference>
<proteinExistence type="inferred from homology"/>
<dbReference type="GeneID" id="62156695"/>
<evidence type="ECO:0000256" key="5">
    <source>
        <dbReference type="ARBA" id="ARBA00023004"/>
    </source>
</evidence>
<comment type="similarity">
    <text evidence="2">Belongs to the cytochrome P450 family.</text>
</comment>
<dbReference type="OrthoDB" id="1470350at2759"/>
<dbReference type="Proteomes" id="UP000781932">
    <property type="component" value="Unassembled WGS sequence"/>
</dbReference>
<dbReference type="Gene3D" id="1.10.630.10">
    <property type="entry name" value="Cytochrome P450"/>
    <property type="match status" value="1"/>
</dbReference>
<dbReference type="AlphaFoldDB" id="A0A9P6IJL8"/>
<keyword evidence="9" id="KW-1185">Reference proteome</keyword>
<dbReference type="GO" id="GO:0005506">
    <property type="term" value="F:iron ion binding"/>
    <property type="evidence" value="ECO:0007669"/>
    <property type="project" value="InterPro"/>
</dbReference>
<gene>
    <name evidence="8" type="ORF">CkaCkLH20_00901</name>
</gene>
<organism evidence="8 9">
    <name type="scientific">Colletotrichum karsti</name>
    <dbReference type="NCBI Taxonomy" id="1095194"/>
    <lineage>
        <taxon>Eukaryota</taxon>
        <taxon>Fungi</taxon>
        <taxon>Dikarya</taxon>
        <taxon>Ascomycota</taxon>
        <taxon>Pezizomycotina</taxon>
        <taxon>Sordariomycetes</taxon>
        <taxon>Hypocreomycetidae</taxon>
        <taxon>Glomerellales</taxon>
        <taxon>Glomerellaceae</taxon>
        <taxon>Colletotrichum</taxon>
        <taxon>Colletotrichum boninense species complex</taxon>
    </lineage>
</organism>
<comment type="caution">
    <text evidence="8">The sequence shown here is derived from an EMBL/GenBank/DDBJ whole genome shotgun (WGS) entry which is preliminary data.</text>
</comment>
<reference evidence="8" key="1">
    <citation type="submission" date="2020-03" db="EMBL/GenBank/DDBJ databases">
        <authorList>
            <person name="He L."/>
        </authorList>
    </citation>
    <scope>NUCLEOTIDE SEQUENCE</scope>
    <source>
        <strain evidence="8">CkLH20</strain>
    </source>
</reference>
<dbReference type="CDD" id="cd00302">
    <property type="entry name" value="cytochrome_P450"/>
    <property type="match status" value="1"/>
</dbReference>
<keyword evidence="3 7" id="KW-0349">Heme</keyword>
<dbReference type="PANTHER" id="PTHR24305">
    <property type="entry name" value="CYTOCHROME P450"/>
    <property type="match status" value="1"/>
</dbReference>
<dbReference type="EMBL" id="JAATWM020000002">
    <property type="protein sequence ID" value="KAF9881755.1"/>
    <property type="molecule type" value="Genomic_DNA"/>
</dbReference>